<dbReference type="AlphaFoldDB" id="A0A165PTG1"/>
<dbReference type="Proteomes" id="UP000076761">
    <property type="component" value="Unassembled WGS sequence"/>
</dbReference>
<dbReference type="OrthoDB" id="3330138at2759"/>
<reference evidence="1 2" key="1">
    <citation type="journal article" date="2016" name="Mol. Biol. Evol.">
        <title>Comparative Genomics of Early-Diverging Mushroom-Forming Fungi Provides Insights into the Origins of Lignocellulose Decay Capabilities.</title>
        <authorList>
            <person name="Nagy L.G."/>
            <person name="Riley R."/>
            <person name="Tritt A."/>
            <person name="Adam C."/>
            <person name="Daum C."/>
            <person name="Floudas D."/>
            <person name="Sun H."/>
            <person name="Yadav J.S."/>
            <person name="Pangilinan J."/>
            <person name="Larsson K.H."/>
            <person name="Matsuura K."/>
            <person name="Barry K."/>
            <person name="Labutti K."/>
            <person name="Kuo R."/>
            <person name="Ohm R.A."/>
            <person name="Bhattacharya S.S."/>
            <person name="Shirouzu T."/>
            <person name="Yoshinaga Y."/>
            <person name="Martin F.M."/>
            <person name="Grigoriev I.V."/>
            <person name="Hibbett D.S."/>
        </authorList>
    </citation>
    <scope>NUCLEOTIDE SEQUENCE [LARGE SCALE GENOMIC DNA]</scope>
    <source>
        <strain evidence="1 2">HHB14362 ss-1</strain>
    </source>
</reference>
<dbReference type="EMBL" id="KV425606">
    <property type="protein sequence ID" value="KZT21474.1"/>
    <property type="molecule type" value="Genomic_DNA"/>
</dbReference>
<dbReference type="InParanoid" id="A0A165PTG1"/>
<sequence>MSFCVDPSTTFVDQTLVSDIQAPIFSTHVDCADAGAAPSVHIDLAAFNTSAKVNSMSHLTTNGASENVSFPAPSLRDEVFLPSTFTGGYWRSHEVGVCVDGTERSLEDLAAVASLGDQPDVAVFGDARRNGPMSCSAPVDQLQQLEQDFRAQPAINGCAPLGPDAADASAPPSTPLLAMKALPAEDVVDDHPSFVDDSQSSTWLSFEHADVDLELPALLDSCDVPFNSPSPSYNIGLFDFDYPPSPSTASATSSFDSPPPTPLLSSLDISCLECSQYAQDGHAVCGTCGFTALLGMEGGCGGSGVRVVNAGEDLMDGVEDSRGGCCDVIPGLQHTWTSKIPLDGGYKFGQLPPQAFEQDEVNTLGVDFSA</sequence>
<accession>A0A165PTG1</accession>
<proteinExistence type="predicted"/>
<keyword evidence="2" id="KW-1185">Reference proteome</keyword>
<organism evidence="1 2">
    <name type="scientific">Neolentinus lepideus HHB14362 ss-1</name>
    <dbReference type="NCBI Taxonomy" id="1314782"/>
    <lineage>
        <taxon>Eukaryota</taxon>
        <taxon>Fungi</taxon>
        <taxon>Dikarya</taxon>
        <taxon>Basidiomycota</taxon>
        <taxon>Agaricomycotina</taxon>
        <taxon>Agaricomycetes</taxon>
        <taxon>Gloeophyllales</taxon>
        <taxon>Gloeophyllaceae</taxon>
        <taxon>Neolentinus</taxon>
    </lineage>
</organism>
<gene>
    <name evidence="1" type="ORF">NEOLEDRAFT_1181654</name>
</gene>
<protein>
    <submittedName>
        <fullName evidence="1">Uncharacterized protein</fullName>
    </submittedName>
</protein>
<evidence type="ECO:0000313" key="2">
    <source>
        <dbReference type="Proteomes" id="UP000076761"/>
    </source>
</evidence>
<evidence type="ECO:0000313" key="1">
    <source>
        <dbReference type="EMBL" id="KZT21474.1"/>
    </source>
</evidence>
<name>A0A165PTG1_9AGAM</name>